<evidence type="ECO:0000313" key="3">
    <source>
        <dbReference type="Proteomes" id="UP000316394"/>
    </source>
</evidence>
<dbReference type="Pfam" id="PF05037">
    <property type="entry name" value="DUF669"/>
    <property type="match status" value="1"/>
</dbReference>
<gene>
    <name evidence="2" type="ORF">FOD75_03130</name>
</gene>
<feature type="region of interest" description="Disordered" evidence="1">
    <location>
        <begin position="146"/>
        <end position="171"/>
    </location>
</feature>
<name>A0A517D473_LIMRT</name>
<sequence>MSLRDAMNEATKNFDPKKDSVNKFKGLESGKYTVAVAKVENHETPWNAEQLNFELEVVDGESAGQKEFLQIGLDELTTKGNPNPMLETNLRLVSKLAAILGVEIPDEVWDDDTLIYENLAKAFQPAIGKVMLMDLKVRPNKKNPQYPYRNYDFEGTEQPGTPEVSDDEMPF</sequence>
<evidence type="ECO:0000256" key="1">
    <source>
        <dbReference type="SAM" id="MobiDB-lite"/>
    </source>
</evidence>
<dbReference type="InterPro" id="IPR007731">
    <property type="entry name" value="DUF669"/>
</dbReference>
<dbReference type="EMBL" id="CP041676">
    <property type="protein sequence ID" value="QDR72153.1"/>
    <property type="molecule type" value="Genomic_DNA"/>
</dbReference>
<dbReference type="RefSeq" id="WP_144226695.1">
    <property type="nucleotide sequence ID" value="NZ_CP041676.1"/>
</dbReference>
<dbReference type="AlphaFoldDB" id="A0A517D473"/>
<evidence type="ECO:0000313" key="2">
    <source>
        <dbReference type="EMBL" id="QDR72153.1"/>
    </source>
</evidence>
<protein>
    <submittedName>
        <fullName evidence="2">DUF669 domain-containing protein</fullName>
    </submittedName>
</protein>
<dbReference type="Proteomes" id="UP000316394">
    <property type="component" value="Chromosome"/>
</dbReference>
<organism evidence="2 3">
    <name type="scientific">Limosilactobacillus reuteri</name>
    <name type="common">Lactobacillus reuteri</name>
    <dbReference type="NCBI Taxonomy" id="1598"/>
    <lineage>
        <taxon>Bacteria</taxon>
        <taxon>Bacillati</taxon>
        <taxon>Bacillota</taxon>
        <taxon>Bacilli</taxon>
        <taxon>Lactobacillales</taxon>
        <taxon>Lactobacillaceae</taxon>
        <taxon>Limosilactobacillus</taxon>
    </lineage>
</organism>
<reference evidence="2 3" key="1">
    <citation type="submission" date="2019-07" db="EMBL/GenBank/DDBJ databases">
        <title>Gastrointestinal microbiota of Peromyscus leucopus, the white-footed mouse.</title>
        <authorList>
            <person name="Milovic A."/>
            <person name="Bassam K."/>
            <person name="Barbour A.G."/>
        </authorList>
    </citation>
    <scope>NUCLEOTIDE SEQUENCE [LARGE SCALE GENOMIC DNA]</scope>
    <source>
        <strain evidence="2 3">LL7</strain>
    </source>
</reference>
<accession>A0A517D473</accession>
<proteinExistence type="predicted"/>